<evidence type="ECO:0000313" key="2">
    <source>
        <dbReference type="Proteomes" id="UP000182690"/>
    </source>
</evidence>
<proteinExistence type="predicted"/>
<gene>
    <name evidence="1" type="ORF">SAMN04488565_2148</name>
</gene>
<organism evidence="1 2">
    <name type="scientific">Leucobacter chromiiresistens</name>
    <dbReference type="NCBI Taxonomy" id="1079994"/>
    <lineage>
        <taxon>Bacteria</taxon>
        <taxon>Bacillati</taxon>
        <taxon>Actinomycetota</taxon>
        <taxon>Actinomycetes</taxon>
        <taxon>Micrococcales</taxon>
        <taxon>Microbacteriaceae</taxon>
        <taxon>Leucobacter</taxon>
    </lineage>
</organism>
<reference evidence="1 2" key="1">
    <citation type="submission" date="2016-10" db="EMBL/GenBank/DDBJ databases">
        <authorList>
            <person name="de Groot N.N."/>
        </authorList>
    </citation>
    <scope>NUCLEOTIDE SEQUENCE [LARGE SCALE GENOMIC DNA]</scope>
    <source>
        <strain evidence="1 2">DSM 22788</strain>
    </source>
</reference>
<dbReference type="AlphaFoldDB" id="A0A1H0ZXH4"/>
<name>A0A1H0ZXH4_9MICO</name>
<accession>A0A1H0ZXH4</accession>
<evidence type="ECO:0000313" key="1">
    <source>
        <dbReference type="EMBL" id="SDQ32082.1"/>
    </source>
</evidence>
<sequence>MRRLRRTASKGLGLEFVLVVGALFGEERFEEPLQILHNNQITLAERFLRAFSMNTCKTAGVAHADDRCAG</sequence>
<protein>
    <submittedName>
        <fullName evidence="1">Uncharacterized protein</fullName>
    </submittedName>
</protein>
<dbReference type="EMBL" id="FNKB01000001">
    <property type="protein sequence ID" value="SDQ32082.1"/>
    <property type="molecule type" value="Genomic_DNA"/>
</dbReference>
<dbReference type="Proteomes" id="UP000182690">
    <property type="component" value="Unassembled WGS sequence"/>
</dbReference>